<proteinExistence type="inferred from homology"/>
<comment type="subcellular location">
    <subcellularLocation>
        <location evidence="1 9 10">Nucleus</location>
    </subcellularLocation>
</comment>
<dbReference type="GO" id="GO:0003677">
    <property type="term" value="F:DNA binding"/>
    <property type="evidence" value="ECO:0007669"/>
    <property type="project" value="UniProtKB-UniRule"/>
</dbReference>
<evidence type="ECO:0000256" key="6">
    <source>
        <dbReference type="ARBA" id="ARBA00023163"/>
    </source>
</evidence>
<evidence type="ECO:0000256" key="3">
    <source>
        <dbReference type="ARBA" id="ARBA00023015"/>
    </source>
</evidence>
<dbReference type="GO" id="GO:0005634">
    <property type="term" value="C:nucleus"/>
    <property type="evidence" value="ECO:0007669"/>
    <property type="project" value="UniProtKB-SubCell"/>
</dbReference>
<dbReference type="SMART" id="SM00389">
    <property type="entry name" value="HOX"/>
    <property type="match status" value="1"/>
</dbReference>
<evidence type="ECO:0000259" key="12">
    <source>
        <dbReference type="PROSITE" id="PS50071"/>
    </source>
</evidence>
<dbReference type="Pfam" id="PF00046">
    <property type="entry name" value="Homeodomain"/>
    <property type="match status" value="1"/>
</dbReference>
<dbReference type="InterPro" id="IPR001356">
    <property type="entry name" value="HD"/>
</dbReference>
<comment type="caution">
    <text evidence="13">The sequence shown here is derived from an EMBL/GenBank/DDBJ whole genome shotgun (WGS) entry which is preliminary data.</text>
</comment>
<dbReference type="InterPro" id="IPR044555">
    <property type="entry name" value="WUSCHEL-like"/>
</dbReference>
<protein>
    <submittedName>
        <fullName evidence="13">WUSCHEL-RELATED HOMEOBOX 1-RELATED</fullName>
    </submittedName>
</protein>
<sequence>MRMINGGDNNEPRMDDFFNPKPNTAATSLTYVGLKHHLGKTSEQSRGGKLKEQAEETRNSRWNPTAAQLLALEEKYRCGIRTPTTDQIQQITSQLRRFGKIEGKNVFYWFQNHKARERKQRRRRQVQQKHSNSTGHESLNTLKETGPRRTFLELDQTNNLVPHYSNCSTDHVEGPVSVNGPAIAESGTYGWPEFQERELQEMKSSSLGMHAVWKNMDLSSSTPVRHHLSTSAVNTAASKFLSLEEHISLLKPAKTTAHANHDDEIREIQTLQLFPLCSDDGNGANGQFFEFLPLKN</sequence>
<dbReference type="PANTHER" id="PTHR45940">
    <property type="entry name" value="WUSCHEL-RELATED HOMEOBOX 1-RELATED"/>
    <property type="match status" value="1"/>
</dbReference>
<keyword evidence="6" id="KW-0804">Transcription</keyword>
<dbReference type="PROSITE" id="PS50071">
    <property type="entry name" value="HOMEOBOX_2"/>
    <property type="match status" value="1"/>
</dbReference>
<feature type="compositionally biased region" description="Polar residues" evidence="11">
    <location>
        <begin position="129"/>
        <end position="143"/>
    </location>
</feature>
<keyword evidence="7 9" id="KW-0539">Nucleus</keyword>
<dbReference type="CDD" id="cd00086">
    <property type="entry name" value="homeodomain"/>
    <property type="match status" value="1"/>
</dbReference>
<evidence type="ECO:0000256" key="1">
    <source>
        <dbReference type="ARBA" id="ARBA00004123"/>
    </source>
</evidence>
<evidence type="ECO:0000256" key="5">
    <source>
        <dbReference type="ARBA" id="ARBA00023155"/>
    </source>
</evidence>
<reference evidence="13" key="2">
    <citation type="journal article" date="2023" name="Int. J. Mol. Sci.">
        <title>De Novo Assembly and Annotation of 11 Diverse Shrub Willow (Salix) Genomes Reveals Novel Gene Organization in Sex-Linked Regions.</title>
        <authorList>
            <person name="Hyden B."/>
            <person name="Feng K."/>
            <person name="Yates T.B."/>
            <person name="Jawdy S."/>
            <person name="Cereghino C."/>
            <person name="Smart L.B."/>
            <person name="Muchero W."/>
        </authorList>
    </citation>
    <scope>NUCLEOTIDE SEQUENCE</scope>
    <source>
        <tissue evidence="13">Shoot tip</tissue>
    </source>
</reference>
<evidence type="ECO:0000256" key="2">
    <source>
        <dbReference type="ARBA" id="ARBA00022473"/>
    </source>
</evidence>
<keyword evidence="14" id="KW-1185">Reference proteome</keyword>
<dbReference type="InterPro" id="IPR009057">
    <property type="entry name" value="Homeodomain-like_sf"/>
</dbReference>
<dbReference type="OrthoDB" id="1932526at2759"/>
<evidence type="ECO:0000256" key="10">
    <source>
        <dbReference type="RuleBase" id="RU000682"/>
    </source>
</evidence>
<dbReference type="EMBL" id="JAPFFK010000014">
    <property type="protein sequence ID" value="KAJ6718897.1"/>
    <property type="molecule type" value="Genomic_DNA"/>
</dbReference>
<feature type="domain" description="Homeobox" evidence="12">
    <location>
        <begin position="55"/>
        <end position="120"/>
    </location>
</feature>
<feature type="region of interest" description="Disordered" evidence="11">
    <location>
        <begin position="113"/>
        <end position="145"/>
    </location>
</feature>
<evidence type="ECO:0000256" key="8">
    <source>
        <dbReference type="ARBA" id="ARBA00024040"/>
    </source>
</evidence>
<accession>A0A9Q0TW22</accession>
<organism evidence="13 14">
    <name type="scientific">Salix purpurea</name>
    <name type="common">Purple osier willow</name>
    <dbReference type="NCBI Taxonomy" id="77065"/>
    <lineage>
        <taxon>Eukaryota</taxon>
        <taxon>Viridiplantae</taxon>
        <taxon>Streptophyta</taxon>
        <taxon>Embryophyta</taxon>
        <taxon>Tracheophyta</taxon>
        <taxon>Spermatophyta</taxon>
        <taxon>Magnoliopsida</taxon>
        <taxon>eudicotyledons</taxon>
        <taxon>Gunneridae</taxon>
        <taxon>Pentapetalae</taxon>
        <taxon>rosids</taxon>
        <taxon>fabids</taxon>
        <taxon>Malpighiales</taxon>
        <taxon>Salicaceae</taxon>
        <taxon>Saliceae</taxon>
        <taxon>Salix</taxon>
    </lineage>
</organism>
<dbReference type="Proteomes" id="UP001151532">
    <property type="component" value="Chromosome 10"/>
</dbReference>
<feature type="compositionally biased region" description="Basic and acidic residues" evidence="11">
    <location>
        <begin position="49"/>
        <end position="59"/>
    </location>
</feature>
<feature type="region of interest" description="Disordered" evidence="11">
    <location>
        <begin position="38"/>
        <end position="61"/>
    </location>
</feature>
<name>A0A9Q0TW22_SALPP</name>
<keyword evidence="2" id="KW-0217">Developmental protein</keyword>
<dbReference type="SUPFAM" id="SSF46689">
    <property type="entry name" value="Homeodomain-like"/>
    <property type="match status" value="1"/>
</dbReference>
<evidence type="ECO:0000256" key="7">
    <source>
        <dbReference type="ARBA" id="ARBA00023242"/>
    </source>
</evidence>
<keyword evidence="4 9" id="KW-0238">DNA-binding</keyword>
<comment type="similarity">
    <text evidence="8">Belongs to the WUS homeobox family.</text>
</comment>
<dbReference type="PANTHER" id="PTHR45940:SF13">
    <property type="entry name" value="WUSCHEL-RELATED HOMEOBOX 1"/>
    <property type="match status" value="1"/>
</dbReference>
<feature type="DNA-binding region" description="Homeobox" evidence="9">
    <location>
        <begin position="57"/>
        <end position="121"/>
    </location>
</feature>
<dbReference type="GO" id="GO:0099402">
    <property type="term" value="P:plant organ development"/>
    <property type="evidence" value="ECO:0007669"/>
    <property type="project" value="InterPro"/>
</dbReference>
<evidence type="ECO:0000256" key="9">
    <source>
        <dbReference type="PROSITE-ProRule" id="PRU00108"/>
    </source>
</evidence>
<gene>
    <name evidence="13" type="ORF">OIU79_006710</name>
</gene>
<evidence type="ECO:0000256" key="11">
    <source>
        <dbReference type="SAM" id="MobiDB-lite"/>
    </source>
</evidence>
<evidence type="ECO:0000256" key="4">
    <source>
        <dbReference type="ARBA" id="ARBA00023125"/>
    </source>
</evidence>
<evidence type="ECO:0000313" key="14">
    <source>
        <dbReference type="Proteomes" id="UP001151532"/>
    </source>
</evidence>
<keyword evidence="5 9" id="KW-0371">Homeobox</keyword>
<dbReference type="Gene3D" id="1.10.10.60">
    <property type="entry name" value="Homeodomain-like"/>
    <property type="match status" value="1"/>
</dbReference>
<feature type="compositionally biased region" description="Basic residues" evidence="11">
    <location>
        <begin position="113"/>
        <end position="127"/>
    </location>
</feature>
<dbReference type="AlphaFoldDB" id="A0A9Q0TW22"/>
<dbReference type="GO" id="GO:0003700">
    <property type="term" value="F:DNA-binding transcription factor activity"/>
    <property type="evidence" value="ECO:0007669"/>
    <property type="project" value="InterPro"/>
</dbReference>
<evidence type="ECO:0000313" key="13">
    <source>
        <dbReference type="EMBL" id="KAJ6718897.1"/>
    </source>
</evidence>
<reference evidence="13" key="1">
    <citation type="submission" date="2022-11" db="EMBL/GenBank/DDBJ databases">
        <authorList>
            <person name="Hyden B.L."/>
            <person name="Feng K."/>
            <person name="Yates T."/>
            <person name="Jawdy S."/>
            <person name="Smart L.B."/>
            <person name="Muchero W."/>
        </authorList>
    </citation>
    <scope>NUCLEOTIDE SEQUENCE</scope>
    <source>
        <tissue evidence="13">Shoot tip</tissue>
    </source>
</reference>
<keyword evidence="3" id="KW-0805">Transcription regulation</keyword>